<evidence type="ECO:0000256" key="1">
    <source>
        <dbReference type="ARBA" id="ARBA00004179"/>
    </source>
</evidence>
<dbReference type="CDD" id="cd06894">
    <property type="entry name" value="PX_SNX3_like"/>
    <property type="match status" value="1"/>
</dbReference>
<evidence type="ECO:0000256" key="6">
    <source>
        <dbReference type="ARBA" id="ARBA00022448"/>
    </source>
</evidence>
<name>A0A1S8X8F5_OPIVI</name>
<dbReference type="GO" id="GO:0030904">
    <property type="term" value="C:retromer complex"/>
    <property type="evidence" value="ECO:0007669"/>
    <property type="project" value="TreeGrafter"/>
</dbReference>
<dbReference type="GO" id="GO:0015031">
    <property type="term" value="P:protein transport"/>
    <property type="evidence" value="ECO:0007669"/>
    <property type="project" value="UniProtKB-KW"/>
</dbReference>
<comment type="subcellular location">
    <subcellularLocation>
        <location evidence="3">Cytoplasm</location>
    </subcellularLocation>
    <subcellularLocation>
        <location evidence="2">Golgi apparatus membrane</location>
        <topology evidence="2">Peripheral membrane protein</topology>
        <orientation evidence="2">Cytoplasmic side</orientation>
    </subcellularLocation>
    <subcellularLocation>
        <location evidence="1">Prevacuolar compartment membrane</location>
        <topology evidence="1">Peripheral membrane protein</topology>
        <orientation evidence="1">Cytoplasmic side</orientation>
    </subcellularLocation>
</comment>
<organism evidence="14 15">
    <name type="scientific">Opisthorchis viverrini</name>
    <name type="common">Southeast Asian liver fluke</name>
    <dbReference type="NCBI Taxonomy" id="6198"/>
    <lineage>
        <taxon>Eukaryota</taxon>
        <taxon>Metazoa</taxon>
        <taxon>Spiralia</taxon>
        <taxon>Lophotrochozoa</taxon>
        <taxon>Platyhelminthes</taxon>
        <taxon>Trematoda</taxon>
        <taxon>Digenea</taxon>
        <taxon>Opisthorchiida</taxon>
        <taxon>Opisthorchiata</taxon>
        <taxon>Opisthorchiidae</taxon>
        <taxon>Opisthorchis</taxon>
    </lineage>
</organism>
<dbReference type="EMBL" id="KV891640">
    <property type="protein sequence ID" value="OON22956.1"/>
    <property type="molecule type" value="Genomic_DNA"/>
</dbReference>
<comment type="similarity">
    <text evidence="4">Belongs to the sorting nexin family.</text>
</comment>
<dbReference type="GO" id="GO:0031901">
    <property type="term" value="C:early endosome membrane"/>
    <property type="evidence" value="ECO:0007669"/>
    <property type="project" value="TreeGrafter"/>
</dbReference>
<gene>
    <name evidence="14" type="ORF">X801_01134</name>
</gene>
<proteinExistence type="inferred from homology"/>
<evidence type="ECO:0000256" key="7">
    <source>
        <dbReference type="ARBA" id="ARBA00022490"/>
    </source>
</evidence>
<accession>A0A1S8X8F5</accession>
<dbReference type="PANTHER" id="PTHR45963:SF2">
    <property type="entry name" value="RE52028P"/>
    <property type="match status" value="1"/>
</dbReference>
<dbReference type="Pfam" id="PF00787">
    <property type="entry name" value="PX"/>
    <property type="match status" value="1"/>
</dbReference>
<dbReference type="GO" id="GO:0000139">
    <property type="term" value="C:Golgi membrane"/>
    <property type="evidence" value="ECO:0007669"/>
    <property type="project" value="UniProtKB-SubCell"/>
</dbReference>
<dbReference type="AlphaFoldDB" id="A0A1S8X8F5"/>
<evidence type="ECO:0000256" key="9">
    <source>
        <dbReference type="ARBA" id="ARBA00023034"/>
    </source>
</evidence>
<evidence type="ECO:0000256" key="5">
    <source>
        <dbReference type="ARBA" id="ARBA00020436"/>
    </source>
</evidence>
<dbReference type="Gene3D" id="3.30.1520.10">
    <property type="entry name" value="Phox-like domain"/>
    <property type="match status" value="1"/>
</dbReference>
<keyword evidence="9" id="KW-0333">Golgi apparatus</keyword>
<comment type="function">
    <text evidence="12">Required for retention of late Golgi membrane proteins. Component of the retrieval machinery that functions by direct interaction with the cytosolic tails of certain TGN membrane proteins during the sorting/budding process at the prevacuolar compartment. Binds phosphatidylinositol 3-phosphate (PtdIns(P3)).</text>
</comment>
<sequence>MLEQPSVNSATQRLAPRRQTIEDAYSPPANFLEIDVCRPLTHGEGKNRYTDYEVNVRTNLPIFALKESSVRRRYSDFEWLRNELDRESKIVVPRLPGKAWKRQLPFRADEGIFDDDFIEERRKGLEGFINKVAGHPLAQNERCLHMFLQDKISLVIDLKRFPVLDVQNELHERYLIPAKNQALTFALWIDEILHFPQ</sequence>
<dbReference type="InterPro" id="IPR051074">
    <property type="entry name" value="Sorting_Nexin"/>
</dbReference>
<evidence type="ECO:0000256" key="10">
    <source>
        <dbReference type="ARBA" id="ARBA00023121"/>
    </source>
</evidence>
<evidence type="ECO:0000256" key="3">
    <source>
        <dbReference type="ARBA" id="ARBA00004496"/>
    </source>
</evidence>
<dbReference type="GO" id="GO:0032266">
    <property type="term" value="F:phosphatidylinositol-3-phosphate binding"/>
    <property type="evidence" value="ECO:0007669"/>
    <property type="project" value="TreeGrafter"/>
</dbReference>
<keyword evidence="8" id="KW-0653">Protein transport</keyword>
<feature type="domain" description="PX" evidence="13">
    <location>
        <begin position="30"/>
        <end position="154"/>
    </location>
</feature>
<dbReference type="InterPro" id="IPR001683">
    <property type="entry name" value="PX_dom"/>
</dbReference>
<protein>
    <recommendedName>
        <fullName evidence="5">Sorting nexin-3</fullName>
    </recommendedName>
</protein>
<dbReference type="PROSITE" id="PS50195">
    <property type="entry name" value="PX"/>
    <property type="match status" value="1"/>
</dbReference>
<evidence type="ECO:0000259" key="13">
    <source>
        <dbReference type="PROSITE" id="PS50195"/>
    </source>
</evidence>
<dbReference type="SUPFAM" id="SSF64268">
    <property type="entry name" value="PX domain"/>
    <property type="match status" value="1"/>
</dbReference>
<keyword evidence="7" id="KW-0963">Cytoplasm</keyword>
<dbReference type="Proteomes" id="UP000243686">
    <property type="component" value="Unassembled WGS sequence"/>
</dbReference>
<keyword evidence="6" id="KW-0813">Transport</keyword>
<evidence type="ECO:0000256" key="8">
    <source>
        <dbReference type="ARBA" id="ARBA00022927"/>
    </source>
</evidence>
<evidence type="ECO:0000313" key="14">
    <source>
        <dbReference type="EMBL" id="OON22956.1"/>
    </source>
</evidence>
<reference evidence="14 15" key="1">
    <citation type="submission" date="2015-03" db="EMBL/GenBank/DDBJ databases">
        <title>Draft genome of the nematode, Opisthorchis viverrini.</title>
        <authorList>
            <person name="Mitreva M."/>
        </authorList>
    </citation>
    <scope>NUCLEOTIDE SEQUENCE [LARGE SCALE GENOMIC DNA]</scope>
    <source>
        <strain evidence="14">Khon Kaen</strain>
    </source>
</reference>
<evidence type="ECO:0000256" key="4">
    <source>
        <dbReference type="ARBA" id="ARBA00010883"/>
    </source>
</evidence>
<keyword evidence="10" id="KW-0446">Lipid-binding</keyword>
<dbReference type="GO" id="GO:0034499">
    <property type="term" value="P:late endosome to Golgi transport"/>
    <property type="evidence" value="ECO:0007669"/>
    <property type="project" value="TreeGrafter"/>
</dbReference>
<feature type="non-terminal residue" evidence="14">
    <location>
        <position position="197"/>
    </location>
</feature>
<keyword evidence="11" id="KW-0472">Membrane</keyword>
<evidence type="ECO:0000256" key="12">
    <source>
        <dbReference type="ARBA" id="ARBA00025533"/>
    </source>
</evidence>
<keyword evidence="15" id="KW-1185">Reference proteome</keyword>
<dbReference type="InterPro" id="IPR036871">
    <property type="entry name" value="PX_dom_sf"/>
</dbReference>
<dbReference type="PANTHER" id="PTHR45963">
    <property type="entry name" value="RE52028P"/>
    <property type="match status" value="1"/>
</dbReference>
<evidence type="ECO:0000256" key="2">
    <source>
        <dbReference type="ARBA" id="ARBA00004255"/>
    </source>
</evidence>
<evidence type="ECO:0000256" key="11">
    <source>
        <dbReference type="ARBA" id="ARBA00023136"/>
    </source>
</evidence>
<dbReference type="GO" id="GO:0032456">
    <property type="term" value="P:endocytic recycling"/>
    <property type="evidence" value="ECO:0007669"/>
    <property type="project" value="TreeGrafter"/>
</dbReference>
<dbReference type="SMART" id="SM00312">
    <property type="entry name" value="PX"/>
    <property type="match status" value="1"/>
</dbReference>
<evidence type="ECO:0000313" key="15">
    <source>
        <dbReference type="Proteomes" id="UP000243686"/>
    </source>
</evidence>